<feature type="transmembrane region" description="Helical" evidence="1">
    <location>
        <begin position="24"/>
        <end position="45"/>
    </location>
</feature>
<comment type="caution">
    <text evidence="2">The sequence shown here is derived from an EMBL/GenBank/DDBJ whole genome shotgun (WGS) entry which is preliminary data.</text>
</comment>
<reference evidence="3" key="1">
    <citation type="journal article" date="2019" name="Int. J. Syst. Evol. Microbiol.">
        <title>The Global Catalogue of Microorganisms (GCM) 10K type strain sequencing project: providing services to taxonomists for standard genome sequencing and annotation.</title>
        <authorList>
            <consortium name="The Broad Institute Genomics Platform"/>
            <consortium name="The Broad Institute Genome Sequencing Center for Infectious Disease"/>
            <person name="Wu L."/>
            <person name="Ma J."/>
        </authorList>
    </citation>
    <scope>NUCLEOTIDE SEQUENCE [LARGE SCALE GENOMIC DNA]</scope>
    <source>
        <strain evidence="3">KCTC 3913</strain>
    </source>
</reference>
<sequence length="255" mass="26958">MIVLAIVLLTETIGTHKIPLGPGVILLLPMLYAVIIGIALFFTPLVKEKQSKNAESLVFISVTLLIAKFGVQAGPALPQLIEAGPALLLQEIGNIGTIFLALPIAILLGLKRESIGMTHSIGREPNVAIITDKYGFSSPEGRGIMAVYIFGTVFGAIFMGLISGFLATVTPIHPLSFAMATGIGSGSMAAAALGPLVEMFPEMKDQIIAFSGASNLATSVTGLYVSIFVALPLTEKLYGWMVRKESKKTETKVEV</sequence>
<feature type="transmembrane region" description="Helical" evidence="1">
    <location>
        <begin position="146"/>
        <end position="169"/>
    </location>
</feature>
<keyword evidence="3" id="KW-1185">Reference proteome</keyword>
<accession>A0ABW5RP90</accession>
<dbReference type="RefSeq" id="WP_377933624.1">
    <property type="nucleotide sequence ID" value="NZ_JBHUMF010000014.1"/>
</dbReference>
<gene>
    <name evidence="2" type="ORF">ACFSUL_05950</name>
</gene>
<dbReference type="Proteomes" id="UP001597506">
    <property type="component" value="Unassembled WGS sequence"/>
</dbReference>
<feature type="transmembrane region" description="Helical" evidence="1">
    <location>
        <begin position="57"/>
        <end position="77"/>
    </location>
</feature>
<dbReference type="Pfam" id="PF11299">
    <property type="entry name" value="DUF3100"/>
    <property type="match status" value="1"/>
</dbReference>
<dbReference type="InterPro" id="IPR021450">
    <property type="entry name" value="DUF3100"/>
</dbReference>
<evidence type="ECO:0000313" key="2">
    <source>
        <dbReference type="EMBL" id="MFD2680294.1"/>
    </source>
</evidence>
<evidence type="ECO:0000256" key="1">
    <source>
        <dbReference type="SAM" id="Phobius"/>
    </source>
</evidence>
<proteinExistence type="predicted"/>
<feature type="transmembrane region" description="Helical" evidence="1">
    <location>
        <begin position="92"/>
        <end position="110"/>
    </location>
</feature>
<keyword evidence="1" id="KW-1133">Transmembrane helix</keyword>
<name>A0ABW5RP90_9BACI</name>
<feature type="transmembrane region" description="Helical" evidence="1">
    <location>
        <begin position="175"/>
        <end position="196"/>
    </location>
</feature>
<keyword evidence="1" id="KW-0812">Transmembrane</keyword>
<evidence type="ECO:0000313" key="3">
    <source>
        <dbReference type="Proteomes" id="UP001597506"/>
    </source>
</evidence>
<feature type="transmembrane region" description="Helical" evidence="1">
    <location>
        <begin position="208"/>
        <end position="231"/>
    </location>
</feature>
<keyword evidence="1" id="KW-0472">Membrane</keyword>
<organism evidence="2 3">
    <name type="scientific">Bacillus seohaeanensis</name>
    <dbReference type="NCBI Taxonomy" id="284580"/>
    <lineage>
        <taxon>Bacteria</taxon>
        <taxon>Bacillati</taxon>
        <taxon>Bacillota</taxon>
        <taxon>Bacilli</taxon>
        <taxon>Bacillales</taxon>
        <taxon>Bacillaceae</taxon>
        <taxon>Bacillus</taxon>
    </lineage>
</organism>
<protein>
    <submittedName>
        <fullName evidence="2">DUF3100 domain-containing protein</fullName>
    </submittedName>
</protein>
<dbReference type="EMBL" id="JBHUMF010000014">
    <property type="protein sequence ID" value="MFD2680294.1"/>
    <property type="molecule type" value="Genomic_DNA"/>
</dbReference>